<evidence type="ECO:0000256" key="4">
    <source>
        <dbReference type="ARBA" id="ARBA00006739"/>
    </source>
</evidence>
<sequence>MFRCFPSTCVLYGASILIIFFWCLMWMHHVITIIYAKSKLYKKLKLCPESPSYVGVSIIKPLMGFDPNLLSNLETFFTMDYDCYEILFCVAEEGDPAIKVVNSLLDKFPTVDAKLFVGNSVVGVNPKINNMQSGYAVAKHPLILISDSGIRMKPDTLKDMVEHMTDKVGLVHQLPFVCDKDDTLVSIMEQIFFGTCHARFYLLANLLNLNCVTGMSLLVRKSLLDEVGGLQSFGSYLAEDFFIGKSLRDRGWKLQVSAYPALQNATGYGMDYFRNRLKRWIKLRLKMVPFVTFLEPFTQSLLIGFLASWAGTYLFAWNPVAVFMVHIFLWFICDWTMFTIVHNGPLRISRFVFLVVWLLREVDSNFLFMSALADPSIVWRDKAFRVSWGGLTEKITEK</sequence>
<feature type="transmembrane region" description="Helical" evidence="16">
    <location>
        <begin position="287"/>
        <end position="310"/>
    </location>
</feature>
<keyword evidence="6" id="KW-0444">Lipid biosynthesis</keyword>
<dbReference type="Proteomes" id="UP000291343">
    <property type="component" value="Unassembled WGS sequence"/>
</dbReference>
<evidence type="ECO:0000256" key="10">
    <source>
        <dbReference type="ARBA" id="ARBA00022989"/>
    </source>
</evidence>
<dbReference type="GO" id="GO:0008120">
    <property type="term" value="F:ceramide glucosyltransferase activity"/>
    <property type="evidence" value="ECO:0007669"/>
    <property type="project" value="UniProtKB-EC"/>
</dbReference>
<comment type="similarity">
    <text evidence="4">Belongs to the glycosyltransferase 2 family.</text>
</comment>
<evidence type="ECO:0000256" key="7">
    <source>
        <dbReference type="ARBA" id="ARBA00022676"/>
    </source>
</evidence>
<keyword evidence="9 16" id="KW-0812">Transmembrane</keyword>
<comment type="pathway">
    <text evidence="2">Lipid metabolism; sphingolipid metabolism.</text>
</comment>
<evidence type="ECO:0000256" key="2">
    <source>
        <dbReference type="ARBA" id="ARBA00004760"/>
    </source>
</evidence>
<dbReference type="PANTHER" id="PTHR12726">
    <property type="entry name" value="CERAMIDE GLUCOSYLTRANSFERASE"/>
    <property type="match status" value="1"/>
</dbReference>
<gene>
    <name evidence="17" type="ORF">LSTR_LSTR003523</name>
</gene>
<keyword evidence="8" id="KW-0808">Transferase</keyword>
<dbReference type="SUPFAM" id="SSF53448">
    <property type="entry name" value="Nucleotide-diphospho-sugar transferases"/>
    <property type="match status" value="1"/>
</dbReference>
<evidence type="ECO:0000256" key="16">
    <source>
        <dbReference type="SAM" id="Phobius"/>
    </source>
</evidence>
<keyword evidence="10 16" id="KW-1133">Transmembrane helix</keyword>
<comment type="catalytic activity">
    <reaction evidence="15">
        <text>N-(9Z-octadecenoyl)-sphing-4-enine + UDP-alpha-D-xylose = beta-D-xylosyl-(1&lt;-&gt;1')-N-(9Z-octadecenoyl)-sphing-4-enine + UDP + H(+)</text>
        <dbReference type="Rhea" id="RHEA:70247"/>
        <dbReference type="ChEBI" id="CHEBI:15378"/>
        <dbReference type="ChEBI" id="CHEBI:57632"/>
        <dbReference type="ChEBI" id="CHEBI:58223"/>
        <dbReference type="ChEBI" id="CHEBI:77996"/>
        <dbReference type="ChEBI" id="CHEBI:189081"/>
    </reaction>
    <physiologicalReaction direction="left-to-right" evidence="15">
        <dbReference type="Rhea" id="RHEA:70248"/>
    </physiologicalReaction>
</comment>
<dbReference type="InParanoid" id="A0A482X973"/>
<evidence type="ECO:0000256" key="9">
    <source>
        <dbReference type="ARBA" id="ARBA00022692"/>
    </source>
</evidence>
<evidence type="ECO:0000256" key="14">
    <source>
        <dbReference type="ARBA" id="ARBA00047869"/>
    </source>
</evidence>
<proteinExistence type="inferred from homology"/>
<feature type="transmembrane region" description="Helical" evidence="16">
    <location>
        <begin position="316"/>
        <end position="341"/>
    </location>
</feature>
<evidence type="ECO:0000313" key="18">
    <source>
        <dbReference type="Proteomes" id="UP000291343"/>
    </source>
</evidence>
<evidence type="ECO:0000256" key="15">
    <source>
        <dbReference type="ARBA" id="ARBA00048104"/>
    </source>
</evidence>
<keyword evidence="12" id="KW-0443">Lipid metabolism</keyword>
<dbReference type="SMR" id="A0A482X973"/>
<protein>
    <recommendedName>
        <fullName evidence="5">ceramide glucosyltransferase</fullName>
        <ecNumber evidence="5">2.4.1.80</ecNumber>
    </recommendedName>
</protein>
<comment type="subcellular location">
    <subcellularLocation>
        <location evidence="1">Golgi apparatus membrane</location>
        <topology evidence="1">Multi-pass membrane protein</topology>
    </subcellularLocation>
</comment>
<dbReference type="GO" id="GO:0000139">
    <property type="term" value="C:Golgi membrane"/>
    <property type="evidence" value="ECO:0007669"/>
    <property type="project" value="UniProtKB-SubCell"/>
</dbReference>
<dbReference type="EMBL" id="QKKF02015643">
    <property type="protein sequence ID" value="RZF42018.1"/>
    <property type="molecule type" value="Genomic_DNA"/>
</dbReference>
<evidence type="ECO:0000256" key="3">
    <source>
        <dbReference type="ARBA" id="ARBA00004991"/>
    </source>
</evidence>
<evidence type="ECO:0000256" key="6">
    <source>
        <dbReference type="ARBA" id="ARBA00022516"/>
    </source>
</evidence>
<dbReference type="CDD" id="cd02520">
    <property type="entry name" value="Glucosylceramide_synthase"/>
    <property type="match status" value="1"/>
</dbReference>
<dbReference type="STRING" id="195883.A0A482X973"/>
<dbReference type="OrthoDB" id="1483400at2759"/>
<evidence type="ECO:0000256" key="5">
    <source>
        <dbReference type="ARBA" id="ARBA00012699"/>
    </source>
</evidence>
<dbReference type="InterPro" id="IPR029044">
    <property type="entry name" value="Nucleotide-diphossugar_trans"/>
</dbReference>
<comment type="catalytic activity">
    <reaction evidence="14">
        <text>UDP-alpha-D-xylose + an N-acylsphing-4-enine = a beta-D-xylosyl-(1&lt;-&gt;1')-N-acylsphing-4-enine + UDP + H(+)</text>
        <dbReference type="Rhea" id="RHEA:70243"/>
        <dbReference type="ChEBI" id="CHEBI:15378"/>
        <dbReference type="ChEBI" id="CHEBI:52639"/>
        <dbReference type="ChEBI" id="CHEBI:57632"/>
        <dbReference type="ChEBI" id="CHEBI:58223"/>
        <dbReference type="ChEBI" id="CHEBI:189068"/>
    </reaction>
    <physiologicalReaction direction="left-to-right" evidence="14">
        <dbReference type="Rhea" id="RHEA:70244"/>
    </physiologicalReaction>
</comment>
<organism evidence="17 18">
    <name type="scientific">Laodelphax striatellus</name>
    <name type="common">Small brown planthopper</name>
    <name type="synonym">Delphax striatella</name>
    <dbReference type="NCBI Taxonomy" id="195883"/>
    <lineage>
        <taxon>Eukaryota</taxon>
        <taxon>Metazoa</taxon>
        <taxon>Ecdysozoa</taxon>
        <taxon>Arthropoda</taxon>
        <taxon>Hexapoda</taxon>
        <taxon>Insecta</taxon>
        <taxon>Pterygota</taxon>
        <taxon>Neoptera</taxon>
        <taxon>Paraneoptera</taxon>
        <taxon>Hemiptera</taxon>
        <taxon>Auchenorrhyncha</taxon>
        <taxon>Fulgoroidea</taxon>
        <taxon>Delphacidae</taxon>
        <taxon>Criomorphinae</taxon>
        <taxon>Laodelphax</taxon>
    </lineage>
</organism>
<dbReference type="AlphaFoldDB" id="A0A482X973"/>
<dbReference type="Gene3D" id="3.90.550.10">
    <property type="entry name" value="Spore Coat Polysaccharide Biosynthesis Protein SpsA, Chain A"/>
    <property type="match status" value="1"/>
</dbReference>
<keyword evidence="11" id="KW-0333">Golgi apparatus</keyword>
<dbReference type="GO" id="GO:0006679">
    <property type="term" value="P:glucosylceramide biosynthetic process"/>
    <property type="evidence" value="ECO:0007669"/>
    <property type="project" value="TreeGrafter"/>
</dbReference>
<reference evidence="17 18" key="1">
    <citation type="journal article" date="2017" name="Gigascience">
        <title>Genome sequence of the small brown planthopper, Laodelphax striatellus.</title>
        <authorList>
            <person name="Zhu J."/>
            <person name="Jiang F."/>
            <person name="Wang X."/>
            <person name="Yang P."/>
            <person name="Bao Y."/>
            <person name="Zhao W."/>
            <person name="Wang W."/>
            <person name="Lu H."/>
            <person name="Wang Q."/>
            <person name="Cui N."/>
            <person name="Li J."/>
            <person name="Chen X."/>
            <person name="Luo L."/>
            <person name="Yu J."/>
            <person name="Kang L."/>
            <person name="Cui F."/>
        </authorList>
    </citation>
    <scope>NUCLEOTIDE SEQUENCE [LARGE SCALE GENOMIC DNA]</scope>
    <source>
        <strain evidence="17">Lst14</strain>
    </source>
</reference>
<dbReference type="FunFam" id="3.90.550.10:FF:000041">
    <property type="entry name" value="UDP-glucose ceramide glucosyltransferase"/>
    <property type="match status" value="1"/>
</dbReference>
<evidence type="ECO:0000256" key="13">
    <source>
        <dbReference type="ARBA" id="ARBA00023136"/>
    </source>
</evidence>
<evidence type="ECO:0000256" key="8">
    <source>
        <dbReference type="ARBA" id="ARBA00022679"/>
    </source>
</evidence>
<comment type="pathway">
    <text evidence="3">Sphingolipid metabolism.</text>
</comment>
<keyword evidence="18" id="KW-1185">Reference proteome</keyword>
<evidence type="ECO:0000256" key="11">
    <source>
        <dbReference type="ARBA" id="ARBA00023034"/>
    </source>
</evidence>
<evidence type="ECO:0000256" key="12">
    <source>
        <dbReference type="ARBA" id="ARBA00023098"/>
    </source>
</evidence>
<keyword evidence="7" id="KW-0328">Glycosyltransferase</keyword>
<evidence type="ECO:0000313" key="17">
    <source>
        <dbReference type="EMBL" id="RZF42018.1"/>
    </source>
</evidence>
<accession>A0A482X973</accession>
<dbReference type="EC" id="2.4.1.80" evidence="5"/>
<dbReference type="UniPathway" id="UPA00222"/>
<name>A0A482X973_LAOST</name>
<keyword evidence="13 16" id="KW-0472">Membrane</keyword>
<evidence type="ECO:0000256" key="1">
    <source>
        <dbReference type="ARBA" id="ARBA00004653"/>
    </source>
</evidence>
<dbReference type="InterPro" id="IPR025993">
    <property type="entry name" value="Ceramide_glucosylTrfase"/>
</dbReference>
<feature type="transmembrane region" description="Helical" evidence="16">
    <location>
        <begin position="12"/>
        <end position="36"/>
    </location>
</feature>
<comment type="caution">
    <text evidence="17">The sequence shown here is derived from an EMBL/GenBank/DDBJ whole genome shotgun (WGS) entry which is preliminary data.</text>
</comment>
<dbReference type="Pfam" id="PF13506">
    <property type="entry name" value="Glyco_transf_21"/>
    <property type="match status" value="1"/>
</dbReference>
<dbReference type="PANTHER" id="PTHR12726:SF0">
    <property type="entry name" value="CERAMIDE GLUCOSYLTRANSFERASE"/>
    <property type="match status" value="1"/>
</dbReference>